<protein>
    <submittedName>
        <fullName evidence="1">Uncharacterized protein</fullName>
    </submittedName>
</protein>
<gene>
    <name evidence="1" type="ORF">PACILC2_57220</name>
</gene>
<accession>A0ABQ4NFW8</accession>
<dbReference type="EMBL" id="BOVJ01000267">
    <property type="protein sequence ID" value="GIQ67154.1"/>
    <property type="molecule type" value="Genomic_DNA"/>
</dbReference>
<evidence type="ECO:0000313" key="1">
    <source>
        <dbReference type="EMBL" id="GIQ67154.1"/>
    </source>
</evidence>
<comment type="caution">
    <text evidence="1">The sequence shown here is derived from an EMBL/GenBank/DDBJ whole genome shotgun (WGS) entry which is preliminary data.</text>
</comment>
<name>A0ABQ4NFW8_9BACL</name>
<evidence type="ECO:0000313" key="2">
    <source>
        <dbReference type="Proteomes" id="UP000680304"/>
    </source>
</evidence>
<sequence>MSLCVSASGENYHYLAVDTAVSFRKTENFTGGQTLEKTIK</sequence>
<proteinExistence type="predicted"/>
<organism evidence="1 2">
    <name type="scientific">Paenibacillus cisolokensis</name>
    <dbReference type="NCBI Taxonomy" id="1658519"/>
    <lineage>
        <taxon>Bacteria</taxon>
        <taxon>Bacillati</taxon>
        <taxon>Bacillota</taxon>
        <taxon>Bacilli</taxon>
        <taxon>Bacillales</taxon>
        <taxon>Paenibacillaceae</taxon>
        <taxon>Paenibacillus</taxon>
    </lineage>
</organism>
<dbReference type="Proteomes" id="UP000680304">
    <property type="component" value="Unassembled WGS sequence"/>
</dbReference>
<keyword evidence="2" id="KW-1185">Reference proteome</keyword>
<reference evidence="1 2" key="1">
    <citation type="submission" date="2021-04" db="EMBL/GenBank/DDBJ databases">
        <title>Draft genome sequence of Paenibacillus cisolokensis, LC2-13A.</title>
        <authorList>
            <person name="Uke A."/>
            <person name="Chhe C."/>
            <person name="Baramee S."/>
            <person name="Kosugi A."/>
        </authorList>
    </citation>
    <scope>NUCLEOTIDE SEQUENCE [LARGE SCALE GENOMIC DNA]</scope>
    <source>
        <strain evidence="1 2">LC2-13A</strain>
    </source>
</reference>